<dbReference type="InterPro" id="IPR011705">
    <property type="entry name" value="BACK"/>
</dbReference>
<evidence type="ECO:0000313" key="5">
    <source>
        <dbReference type="EnsemblPlants" id="AET5Gv20834800.7"/>
    </source>
</evidence>
<dbReference type="EnsemblPlants" id="AET5Gv20834800.7">
    <property type="protein sequence ID" value="AET5Gv20834800.7"/>
    <property type="gene ID" value="AET5Gv20834800"/>
</dbReference>
<evidence type="ECO:0000256" key="1">
    <source>
        <dbReference type="ARBA" id="ARBA00002668"/>
    </source>
</evidence>
<reference evidence="6" key="2">
    <citation type="journal article" date="2017" name="Nat. Plants">
        <title>The Aegilops tauschii genome reveals multiple impacts of transposons.</title>
        <authorList>
            <person name="Zhao G."/>
            <person name="Zou C."/>
            <person name="Li K."/>
            <person name="Wang K."/>
            <person name="Li T."/>
            <person name="Gao L."/>
            <person name="Zhang X."/>
            <person name="Wang H."/>
            <person name="Yang Z."/>
            <person name="Liu X."/>
            <person name="Jiang W."/>
            <person name="Mao L."/>
            <person name="Kong X."/>
            <person name="Jiao Y."/>
            <person name="Jia J."/>
        </authorList>
    </citation>
    <scope>NUCLEOTIDE SEQUENCE [LARGE SCALE GENOMIC DNA]</scope>
    <source>
        <strain evidence="6">cv. AL8/78</strain>
    </source>
</reference>
<sequence length="403" mass="45146">GYGHRRFQRWVGMAEGRWKPVIWMRRKRLRDDAPTEAEAEALVGESFDFAFDNEAFSDRVLRVEVVGSEEENGADGKGIDSSCTVMDTPVLRVNTIHVSSAILAAKSPFFLKLFSNGMKESDQRHATLTIADSEEKAFMALLHLMYTGKLTPTTESTLLVDMLMAADKFEVVSCMKLCSQGLIDLPMTLESAVRCLDLPCTIPLAAAIKEAAKTFFAETYKEFLSTKFQDELMRVPLAGIRAILSRNHLGIVSEGAVYEFMLRWACSQYSNSEERHKILSSRLLPLVPRVLGSMRSPPFHCAGRRFYLTARCMATEQLQIFGLSVNMLEDKGAVRGTVGYKIGVKTRPSLQFVTKHISSTTTDSKQPVGCRVPWSEFIADDSPYFIDDELHLQVHVKITPQPE</sequence>
<feature type="domain" description="BTB" evidence="4">
    <location>
        <begin position="79"/>
        <end position="154"/>
    </location>
</feature>
<reference evidence="5" key="4">
    <citation type="submission" date="2019-03" db="UniProtKB">
        <authorList>
            <consortium name="EnsemblPlants"/>
        </authorList>
    </citation>
    <scope>IDENTIFICATION</scope>
</reference>
<proteinExistence type="predicted"/>
<dbReference type="SUPFAM" id="SSF54695">
    <property type="entry name" value="POZ domain"/>
    <property type="match status" value="1"/>
</dbReference>
<dbReference type="PROSITE" id="PS50097">
    <property type="entry name" value="BTB"/>
    <property type="match status" value="1"/>
</dbReference>
<dbReference type="Gramene" id="AET5Gv20834800.7">
    <property type="protein sequence ID" value="AET5Gv20834800.7"/>
    <property type="gene ID" value="AET5Gv20834800"/>
</dbReference>
<dbReference type="Pfam" id="PF00651">
    <property type="entry name" value="BTB"/>
    <property type="match status" value="1"/>
</dbReference>
<comment type="pathway">
    <text evidence="2">Protein modification; protein ubiquitination.</text>
</comment>
<dbReference type="InterPro" id="IPR011333">
    <property type="entry name" value="SKP1/BTB/POZ_sf"/>
</dbReference>
<evidence type="ECO:0000256" key="2">
    <source>
        <dbReference type="ARBA" id="ARBA00004906"/>
    </source>
</evidence>
<dbReference type="PANTHER" id="PTHR46336:SF19">
    <property type="entry name" value="BTB DOMAIN-CONTAINING PROTEIN"/>
    <property type="match status" value="1"/>
</dbReference>
<dbReference type="FunFam" id="1.25.40.420:FF:000008">
    <property type="entry name" value="BTB/POZ domain-containing protein POB1"/>
    <property type="match status" value="1"/>
</dbReference>
<reference evidence="5" key="3">
    <citation type="journal article" date="2017" name="Nature">
        <title>Genome sequence of the progenitor of the wheat D genome Aegilops tauschii.</title>
        <authorList>
            <person name="Luo M.C."/>
            <person name="Gu Y.Q."/>
            <person name="Puiu D."/>
            <person name="Wang H."/>
            <person name="Twardziok S.O."/>
            <person name="Deal K.R."/>
            <person name="Huo N."/>
            <person name="Zhu T."/>
            <person name="Wang L."/>
            <person name="Wang Y."/>
            <person name="McGuire P.E."/>
            <person name="Liu S."/>
            <person name="Long H."/>
            <person name="Ramasamy R.K."/>
            <person name="Rodriguez J.C."/>
            <person name="Van S.L."/>
            <person name="Yuan L."/>
            <person name="Wang Z."/>
            <person name="Xia Z."/>
            <person name="Xiao L."/>
            <person name="Anderson O.D."/>
            <person name="Ouyang S."/>
            <person name="Liang Y."/>
            <person name="Zimin A.V."/>
            <person name="Pertea G."/>
            <person name="Qi P."/>
            <person name="Bennetzen J.L."/>
            <person name="Dai X."/>
            <person name="Dawson M.W."/>
            <person name="Muller H.G."/>
            <person name="Kugler K."/>
            <person name="Rivarola-Duarte L."/>
            <person name="Spannagl M."/>
            <person name="Mayer K.F.X."/>
            <person name="Lu F.H."/>
            <person name="Bevan M.W."/>
            <person name="Leroy P."/>
            <person name="Li P."/>
            <person name="You F.M."/>
            <person name="Sun Q."/>
            <person name="Liu Z."/>
            <person name="Lyons E."/>
            <person name="Wicker T."/>
            <person name="Salzberg S.L."/>
            <person name="Devos K.M."/>
            <person name="Dvorak J."/>
        </authorList>
    </citation>
    <scope>NUCLEOTIDE SEQUENCE [LARGE SCALE GENOMIC DNA]</scope>
    <source>
        <strain evidence="5">cv. AL8/78</strain>
    </source>
</reference>
<dbReference type="Pfam" id="PF07707">
    <property type="entry name" value="BACK"/>
    <property type="match status" value="1"/>
</dbReference>
<dbReference type="GO" id="GO:0005634">
    <property type="term" value="C:nucleus"/>
    <property type="evidence" value="ECO:0007669"/>
    <property type="project" value="TreeGrafter"/>
</dbReference>
<dbReference type="Gene3D" id="3.30.710.10">
    <property type="entry name" value="Potassium Channel Kv1.1, Chain A"/>
    <property type="match status" value="1"/>
</dbReference>
<protein>
    <recommendedName>
        <fullName evidence="4">BTB domain-containing protein</fullName>
    </recommendedName>
</protein>
<dbReference type="CDD" id="cd18186">
    <property type="entry name" value="BTB_POZ_ZBTB_KLHL-like"/>
    <property type="match status" value="1"/>
</dbReference>
<dbReference type="SMART" id="SM00225">
    <property type="entry name" value="BTB"/>
    <property type="match status" value="1"/>
</dbReference>
<comment type="function">
    <text evidence="1">May act as a substrate-specific adapter of an E3 ubiquitin-protein ligase complex (CUL3-RBX1-BTB) which mediates the ubiquitination and subsequent proteasomal degradation of target proteins.</text>
</comment>
<organism evidence="5 6">
    <name type="scientific">Aegilops tauschii subsp. strangulata</name>
    <name type="common">Goatgrass</name>
    <dbReference type="NCBI Taxonomy" id="200361"/>
    <lineage>
        <taxon>Eukaryota</taxon>
        <taxon>Viridiplantae</taxon>
        <taxon>Streptophyta</taxon>
        <taxon>Embryophyta</taxon>
        <taxon>Tracheophyta</taxon>
        <taxon>Spermatophyta</taxon>
        <taxon>Magnoliopsida</taxon>
        <taxon>Liliopsida</taxon>
        <taxon>Poales</taxon>
        <taxon>Poaceae</taxon>
        <taxon>BOP clade</taxon>
        <taxon>Pooideae</taxon>
        <taxon>Triticodae</taxon>
        <taxon>Triticeae</taxon>
        <taxon>Triticinae</taxon>
        <taxon>Aegilops</taxon>
    </lineage>
</organism>
<dbReference type="AlphaFoldDB" id="A0A453LLZ1"/>
<dbReference type="PANTHER" id="PTHR46336">
    <property type="entry name" value="OS02G0260700 PROTEIN"/>
    <property type="match status" value="1"/>
</dbReference>
<evidence type="ECO:0000313" key="6">
    <source>
        <dbReference type="Proteomes" id="UP000015105"/>
    </source>
</evidence>
<evidence type="ECO:0000256" key="3">
    <source>
        <dbReference type="ARBA" id="ARBA00022786"/>
    </source>
</evidence>
<reference evidence="5" key="5">
    <citation type="journal article" date="2021" name="G3 (Bethesda)">
        <title>Aegilops tauschii genome assembly Aet v5.0 features greater sequence contiguity and improved annotation.</title>
        <authorList>
            <person name="Wang L."/>
            <person name="Zhu T."/>
            <person name="Rodriguez J.C."/>
            <person name="Deal K.R."/>
            <person name="Dubcovsky J."/>
            <person name="McGuire P.E."/>
            <person name="Lux T."/>
            <person name="Spannagl M."/>
            <person name="Mayer K.F.X."/>
            <person name="Baldrich P."/>
            <person name="Meyers B.C."/>
            <person name="Huo N."/>
            <person name="Gu Y.Q."/>
            <person name="Zhou H."/>
            <person name="Devos K.M."/>
            <person name="Bennetzen J.L."/>
            <person name="Unver T."/>
            <person name="Budak H."/>
            <person name="Gulick P.J."/>
            <person name="Galiba G."/>
            <person name="Kalapos B."/>
            <person name="Nelson D.R."/>
            <person name="Li P."/>
            <person name="You F.M."/>
            <person name="Luo M.C."/>
            <person name="Dvorak J."/>
        </authorList>
    </citation>
    <scope>NUCLEOTIDE SEQUENCE [LARGE SCALE GENOMIC DNA]</scope>
    <source>
        <strain evidence="5">cv. AL8/78</strain>
    </source>
</reference>
<accession>A0A453LLZ1</accession>
<dbReference type="GO" id="GO:0010114">
    <property type="term" value="P:response to red light"/>
    <property type="evidence" value="ECO:0007669"/>
    <property type="project" value="TreeGrafter"/>
</dbReference>
<reference evidence="6" key="1">
    <citation type="journal article" date="2014" name="Science">
        <title>Ancient hybridizations among the ancestral genomes of bread wheat.</title>
        <authorList>
            <consortium name="International Wheat Genome Sequencing Consortium,"/>
            <person name="Marcussen T."/>
            <person name="Sandve S.R."/>
            <person name="Heier L."/>
            <person name="Spannagl M."/>
            <person name="Pfeifer M."/>
            <person name="Jakobsen K.S."/>
            <person name="Wulff B.B."/>
            <person name="Steuernagel B."/>
            <person name="Mayer K.F."/>
            <person name="Olsen O.A."/>
        </authorList>
    </citation>
    <scope>NUCLEOTIDE SEQUENCE [LARGE SCALE GENOMIC DNA]</scope>
    <source>
        <strain evidence="6">cv. AL8/78</strain>
    </source>
</reference>
<keyword evidence="6" id="KW-1185">Reference proteome</keyword>
<dbReference type="InterPro" id="IPR000210">
    <property type="entry name" value="BTB/POZ_dom"/>
</dbReference>
<keyword evidence="3" id="KW-0833">Ubl conjugation pathway</keyword>
<dbReference type="Proteomes" id="UP000015105">
    <property type="component" value="Chromosome 5D"/>
</dbReference>
<evidence type="ECO:0000259" key="4">
    <source>
        <dbReference type="PROSITE" id="PS50097"/>
    </source>
</evidence>
<name>A0A453LLZ1_AEGTS</name>
<dbReference type="InterPro" id="IPR045890">
    <property type="entry name" value="POB1-like"/>
</dbReference>